<keyword evidence="2" id="KW-1185">Reference proteome</keyword>
<comment type="caution">
    <text evidence="1">The sequence shown here is derived from an EMBL/GenBank/DDBJ whole genome shotgun (WGS) entry which is preliminary data.</text>
</comment>
<proteinExistence type="predicted"/>
<dbReference type="RefSeq" id="WP_375556503.1">
    <property type="nucleotide sequence ID" value="NZ_JBBVGT010000002.1"/>
</dbReference>
<gene>
    <name evidence="1" type="ORF">WKR92_03790</name>
</gene>
<evidence type="ECO:0000313" key="2">
    <source>
        <dbReference type="Proteomes" id="UP001580928"/>
    </source>
</evidence>
<accession>A0ABV5CE80</accession>
<evidence type="ECO:0000313" key="1">
    <source>
        <dbReference type="EMBL" id="MFB5944945.1"/>
    </source>
</evidence>
<sequence length="210" mass="23125">MRIIFIIILLSVFGHAVGQVSPDPSPGKKVFVSSGLGFGFPVGDINQALSPKVSNILGLNIPLSSDRYFLYPVVDFLRFSYDEVVDNPDSEFRLQNGSLNMYGLSIMPGINQFLGSLRLYAYAGPSLQLIYEPYIVVDISAGQADIKKTSSWTAGLRGGMGAHYRMGDFYLFVESSYVRNFRETQGSDLSVVTLHGGLKTDVTMLIDKIF</sequence>
<dbReference type="EMBL" id="JBBVGT010000002">
    <property type="protein sequence ID" value="MFB5944945.1"/>
    <property type="molecule type" value="Genomic_DNA"/>
</dbReference>
<evidence type="ECO:0008006" key="3">
    <source>
        <dbReference type="Google" id="ProtNLM"/>
    </source>
</evidence>
<name>A0ABV5CE80_9SPHI</name>
<protein>
    <recommendedName>
        <fullName evidence="3">Outer membrane protein beta-barrel domain-containing protein</fullName>
    </recommendedName>
</protein>
<reference evidence="1 2" key="1">
    <citation type="submission" date="2024-04" db="EMBL/GenBank/DDBJ databases">
        <title>Albibacterium profundi sp. nov., isolated from sediment of the Challenger Deep of Mariana Trench.</title>
        <authorList>
            <person name="Wang Y."/>
        </authorList>
    </citation>
    <scope>NUCLEOTIDE SEQUENCE [LARGE SCALE GENOMIC DNA]</scope>
    <source>
        <strain evidence="1 2">RHL897</strain>
    </source>
</reference>
<dbReference type="Proteomes" id="UP001580928">
    <property type="component" value="Unassembled WGS sequence"/>
</dbReference>
<organism evidence="1 2">
    <name type="scientific">Albibacterium profundi</name>
    <dbReference type="NCBI Taxonomy" id="3134906"/>
    <lineage>
        <taxon>Bacteria</taxon>
        <taxon>Pseudomonadati</taxon>
        <taxon>Bacteroidota</taxon>
        <taxon>Sphingobacteriia</taxon>
        <taxon>Sphingobacteriales</taxon>
        <taxon>Sphingobacteriaceae</taxon>
        <taxon>Albibacterium</taxon>
    </lineage>
</organism>